<evidence type="ECO:0000313" key="4">
    <source>
        <dbReference type="Proteomes" id="UP001472677"/>
    </source>
</evidence>
<name>A0ABR2DAN9_9ROSI</name>
<protein>
    <submittedName>
        <fullName evidence="3">Uncharacterized protein</fullName>
    </submittedName>
</protein>
<evidence type="ECO:0000256" key="1">
    <source>
        <dbReference type="SAM" id="MobiDB-lite"/>
    </source>
</evidence>
<comment type="caution">
    <text evidence="3">The sequence shown here is derived from an EMBL/GenBank/DDBJ whole genome shotgun (WGS) entry which is preliminary data.</text>
</comment>
<sequence>MVGKSGKENVSNGLSIRTKSGSSLPRKMALSEWVNSVSNQLDELVARSGDKEVTSVRSMEEDDLGDYRDVEVEVVLEDQVDGKGDGVVTEDVYSLRMRHVVMIKWTYNTWLWPILRVCSLLLVWGRVFTGVVVYSQLYL</sequence>
<accession>A0ABR2DAN9</accession>
<gene>
    <name evidence="3" type="ORF">V6N12_047371</name>
</gene>
<organism evidence="3 4">
    <name type="scientific">Hibiscus sabdariffa</name>
    <name type="common">roselle</name>
    <dbReference type="NCBI Taxonomy" id="183260"/>
    <lineage>
        <taxon>Eukaryota</taxon>
        <taxon>Viridiplantae</taxon>
        <taxon>Streptophyta</taxon>
        <taxon>Embryophyta</taxon>
        <taxon>Tracheophyta</taxon>
        <taxon>Spermatophyta</taxon>
        <taxon>Magnoliopsida</taxon>
        <taxon>eudicotyledons</taxon>
        <taxon>Gunneridae</taxon>
        <taxon>Pentapetalae</taxon>
        <taxon>rosids</taxon>
        <taxon>malvids</taxon>
        <taxon>Malvales</taxon>
        <taxon>Malvaceae</taxon>
        <taxon>Malvoideae</taxon>
        <taxon>Hibiscus</taxon>
    </lineage>
</organism>
<evidence type="ECO:0000256" key="2">
    <source>
        <dbReference type="SAM" id="Phobius"/>
    </source>
</evidence>
<feature type="compositionally biased region" description="Polar residues" evidence="1">
    <location>
        <begin position="8"/>
        <end position="21"/>
    </location>
</feature>
<dbReference type="Proteomes" id="UP001472677">
    <property type="component" value="Unassembled WGS sequence"/>
</dbReference>
<keyword evidence="2" id="KW-0472">Membrane</keyword>
<dbReference type="EMBL" id="JBBPBM010000032">
    <property type="protein sequence ID" value="KAK8533969.1"/>
    <property type="molecule type" value="Genomic_DNA"/>
</dbReference>
<keyword evidence="2" id="KW-1133">Transmembrane helix</keyword>
<reference evidence="3 4" key="1">
    <citation type="journal article" date="2024" name="G3 (Bethesda)">
        <title>Genome assembly of Hibiscus sabdariffa L. provides insights into metabolisms of medicinal natural products.</title>
        <authorList>
            <person name="Kim T."/>
        </authorList>
    </citation>
    <scope>NUCLEOTIDE SEQUENCE [LARGE SCALE GENOMIC DNA]</scope>
    <source>
        <strain evidence="3">TK-2024</strain>
        <tissue evidence="3">Old leaves</tissue>
    </source>
</reference>
<feature type="transmembrane region" description="Helical" evidence="2">
    <location>
        <begin position="110"/>
        <end position="134"/>
    </location>
</feature>
<keyword evidence="4" id="KW-1185">Reference proteome</keyword>
<feature type="region of interest" description="Disordered" evidence="1">
    <location>
        <begin position="1"/>
        <end position="21"/>
    </location>
</feature>
<proteinExistence type="predicted"/>
<keyword evidence="2" id="KW-0812">Transmembrane</keyword>
<evidence type="ECO:0000313" key="3">
    <source>
        <dbReference type="EMBL" id="KAK8533969.1"/>
    </source>
</evidence>